<gene>
    <name evidence="3" type="primary">bphA2</name>
    <name evidence="3" type="ORF">NCTC10661_04970</name>
</gene>
<dbReference type="PANTHER" id="PTHR41534:SF2">
    <property type="entry name" value="3-PHENYLPROPIONATE_CINNAMIC ACID DIOXYGENASE SUBUNIT BETA"/>
    <property type="match status" value="1"/>
</dbReference>
<dbReference type="EMBL" id="UARD01000030">
    <property type="protein sequence ID" value="SQA51810.1"/>
    <property type="molecule type" value="Genomic_DNA"/>
</dbReference>
<dbReference type="NCBIfam" id="NF007479">
    <property type="entry name" value="PRK10069.1"/>
    <property type="match status" value="1"/>
</dbReference>
<keyword evidence="2 3" id="KW-0560">Oxidoreductase</keyword>
<dbReference type="InterPro" id="IPR000391">
    <property type="entry name" value="Rng_hydr_dOase-bsu"/>
</dbReference>
<dbReference type="PANTHER" id="PTHR41534">
    <property type="entry name" value="BLR3401 PROTEIN"/>
    <property type="match status" value="1"/>
</dbReference>
<dbReference type="EC" id="1.14.12.18" evidence="3"/>
<dbReference type="Gene3D" id="3.10.450.50">
    <property type="match status" value="1"/>
</dbReference>
<organism evidence="3 4">
    <name type="scientific">Burkholderia cepacia</name>
    <name type="common">Pseudomonas cepacia</name>
    <dbReference type="NCBI Taxonomy" id="292"/>
    <lineage>
        <taxon>Bacteria</taxon>
        <taxon>Pseudomonadati</taxon>
        <taxon>Pseudomonadota</taxon>
        <taxon>Betaproteobacteria</taxon>
        <taxon>Burkholderiales</taxon>
        <taxon>Burkholderiaceae</taxon>
        <taxon>Burkholderia</taxon>
        <taxon>Burkholderia cepacia complex</taxon>
    </lineage>
</organism>
<evidence type="ECO:0000313" key="3">
    <source>
        <dbReference type="EMBL" id="SQA51810.1"/>
    </source>
</evidence>
<dbReference type="InterPro" id="IPR032710">
    <property type="entry name" value="NTF2-like_dom_sf"/>
</dbReference>
<dbReference type="GO" id="GO:0019380">
    <property type="term" value="P:3-phenylpropionate catabolic process"/>
    <property type="evidence" value="ECO:0007669"/>
    <property type="project" value="TreeGrafter"/>
</dbReference>
<comment type="similarity">
    <text evidence="1">Belongs to the bacterial ring-hydroxylating dioxygenase beta subunit family.</text>
</comment>
<protein>
    <submittedName>
        <fullName evidence="3">Biphenyl 2,3-dioxygenase small subunit (BphA2)</fullName>
        <ecNumber evidence="3">1.14.12.18</ecNumber>
    </submittedName>
</protein>
<comment type="caution">
    <text evidence="3">The sequence shown here is derived from an EMBL/GenBank/DDBJ whole genome shotgun (WGS) entry which is preliminary data.</text>
</comment>
<dbReference type="GO" id="GO:0018687">
    <property type="term" value="F:biphenyl 2,3-dioxygenase activity"/>
    <property type="evidence" value="ECO:0007669"/>
    <property type="project" value="UniProtKB-EC"/>
</dbReference>
<reference evidence="3 4" key="1">
    <citation type="submission" date="2018-06" db="EMBL/GenBank/DDBJ databases">
        <authorList>
            <consortium name="Pathogen Informatics"/>
            <person name="Doyle S."/>
        </authorList>
    </citation>
    <scope>NUCLEOTIDE SEQUENCE [LARGE SCALE GENOMIC DNA]</scope>
    <source>
        <strain evidence="3 4">NCTC10661</strain>
    </source>
</reference>
<dbReference type="RefSeq" id="WP_111998752.1">
    <property type="nucleotide sequence ID" value="NZ_CADEUP010000007.1"/>
</dbReference>
<dbReference type="Pfam" id="PF00866">
    <property type="entry name" value="Ring_hydroxyl_B"/>
    <property type="match status" value="1"/>
</dbReference>
<dbReference type="SUPFAM" id="SSF54427">
    <property type="entry name" value="NTF2-like"/>
    <property type="match status" value="1"/>
</dbReference>
<name>A0AAE8NIC9_BURCE</name>
<evidence type="ECO:0000256" key="2">
    <source>
        <dbReference type="ARBA" id="ARBA00023002"/>
    </source>
</evidence>
<dbReference type="AlphaFoldDB" id="A0AAE8NIC9"/>
<dbReference type="CDD" id="cd00667">
    <property type="entry name" value="ring_hydroxylating_dioxygenases_beta"/>
    <property type="match status" value="1"/>
</dbReference>
<evidence type="ECO:0000256" key="1">
    <source>
        <dbReference type="ARBA" id="ARBA00009570"/>
    </source>
</evidence>
<accession>A0AAE8NIC9</accession>
<sequence>MSAVEKFEMDNNQLRELTWQAERFLYREADLLDNRQYEEWLEMLNANLVYFMPIQRNARHSELSEREATKEGVDISWFEEGRWTLAKRIEQIRTGVHWAEEPVSRMAHLVSNIYVTSVKEVEGDLEIGVSSRILVRQNRNQYENMMLAARRKDVLRRSSDGWTLRRREITLTENVLTVKMLTTFL</sequence>
<evidence type="ECO:0000313" key="4">
    <source>
        <dbReference type="Proteomes" id="UP000250416"/>
    </source>
</evidence>
<proteinExistence type="inferred from homology"/>
<dbReference type="Proteomes" id="UP000250416">
    <property type="component" value="Unassembled WGS sequence"/>
</dbReference>